<evidence type="ECO:0000313" key="5">
    <source>
        <dbReference type="Proteomes" id="UP000715651"/>
    </source>
</evidence>
<feature type="signal peptide" evidence="3">
    <location>
        <begin position="1"/>
        <end position="41"/>
    </location>
</feature>
<evidence type="ECO:0000313" key="4">
    <source>
        <dbReference type="EMBL" id="HJF17843.1"/>
    </source>
</evidence>
<feature type="region of interest" description="Disordered" evidence="1">
    <location>
        <begin position="600"/>
        <end position="635"/>
    </location>
</feature>
<organism evidence="4 5">
    <name type="scientific">Aeriscardovia aeriphila</name>
    <dbReference type="NCBI Taxonomy" id="218139"/>
    <lineage>
        <taxon>Bacteria</taxon>
        <taxon>Bacillati</taxon>
        <taxon>Actinomycetota</taxon>
        <taxon>Actinomycetes</taxon>
        <taxon>Bifidobacteriales</taxon>
        <taxon>Bifidobacteriaceae</taxon>
        <taxon>Aeriscardovia</taxon>
    </lineage>
</organism>
<accession>A0A921KAQ8</accession>
<keyword evidence="2" id="KW-0472">Membrane</keyword>
<reference evidence="4" key="1">
    <citation type="journal article" date="2021" name="PeerJ">
        <title>Extensive microbial diversity within the chicken gut microbiome revealed by metagenomics and culture.</title>
        <authorList>
            <person name="Gilroy R."/>
            <person name="Ravi A."/>
            <person name="Getino M."/>
            <person name="Pursley I."/>
            <person name="Horton D.L."/>
            <person name="Alikhan N.F."/>
            <person name="Baker D."/>
            <person name="Gharbi K."/>
            <person name="Hall N."/>
            <person name="Watson M."/>
            <person name="Adriaenssens E.M."/>
            <person name="Foster-Nyarko E."/>
            <person name="Jarju S."/>
            <person name="Secka A."/>
            <person name="Antonio M."/>
            <person name="Oren A."/>
            <person name="Chaudhuri R.R."/>
            <person name="La Ragione R."/>
            <person name="Hildebrand F."/>
            <person name="Pallen M.J."/>
        </authorList>
    </citation>
    <scope>NUCLEOTIDE SEQUENCE</scope>
    <source>
        <strain evidence="4">578</strain>
    </source>
</reference>
<gene>
    <name evidence="4" type="ORF">K8U78_01535</name>
</gene>
<evidence type="ECO:0000256" key="3">
    <source>
        <dbReference type="SAM" id="SignalP"/>
    </source>
</evidence>
<dbReference type="EMBL" id="DYWK01000003">
    <property type="protein sequence ID" value="HJF17843.1"/>
    <property type="molecule type" value="Genomic_DNA"/>
</dbReference>
<feature type="transmembrane region" description="Helical" evidence="2">
    <location>
        <begin position="789"/>
        <end position="806"/>
    </location>
</feature>
<keyword evidence="2" id="KW-0812">Transmembrane</keyword>
<keyword evidence="3" id="KW-0732">Signal</keyword>
<dbReference type="AlphaFoldDB" id="A0A921KAQ8"/>
<feature type="region of interest" description="Disordered" evidence="1">
    <location>
        <begin position="368"/>
        <end position="405"/>
    </location>
</feature>
<reference evidence="4" key="2">
    <citation type="submission" date="2021-09" db="EMBL/GenBank/DDBJ databases">
        <authorList>
            <person name="Gilroy R."/>
        </authorList>
    </citation>
    <scope>NUCLEOTIDE SEQUENCE</scope>
    <source>
        <strain evidence="4">578</strain>
    </source>
</reference>
<keyword evidence="2" id="KW-1133">Transmembrane helix</keyword>
<dbReference type="Proteomes" id="UP000715651">
    <property type="component" value="Unassembled WGS sequence"/>
</dbReference>
<protein>
    <submittedName>
        <fullName evidence="4">DUF6049 family protein</fullName>
    </submittedName>
</protein>
<feature type="compositionally biased region" description="Low complexity" evidence="1">
    <location>
        <begin position="370"/>
        <end position="382"/>
    </location>
</feature>
<evidence type="ECO:0000256" key="1">
    <source>
        <dbReference type="SAM" id="MobiDB-lite"/>
    </source>
</evidence>
<comment type="caution">
    <text evidence="4">The sequence shown here is derived from an EMBL/GenBank/DDBJ whole genome shotgun (WGS) entry which is preliminary data.</text>
</comment>
<proteinExistence type="predicted"/>
<sequence length="818" mass="86761">MALHQKVRSSLHALIHTLASTCVAAALFVTPLAGHAGRAFAETPAPSVTPAVTHLALGSTLPASEGLSLTLAKATPIITASSGYQASVTITNKSSQAAQAGTLTLRTSQYSLISSSNAQDWAEGRYNPYLFDLAQVSVPTLKRNSSVTVTVTLKADDRNLASLRNWGPKPLEVVYQAAAQPNSGEADPRTGTTLSAHLNTFVTRSHDGLDEFKTPQMALTVVMPVVATGWQVRTQTSDTASVNQKNKKLAATLALVHDPMSTDFPLTLTKKAKAYTLAQLKLLKDYPHLQSVVDPALLASLREDNTPTSDKAPAFRSVAISLYQAMSSISQPYSFDISRLTLDPEGFEKAGVSADTWSVQAGDSLASDFQSSSSSSSSQSSSTGENSGQSKKTEENSSSSTPASVAKGAIAWEGSSSWTARSLETAAHAGYKTVIANSARPVADDSIVETGHVVMNTAAGDVTVLVTQSTLTQLAEGQKTSEQALAENSDAGRLQRFIAQSAIFQMQQPYVQRNLLVSLGSRTSLANSRALLSALQSADWLKSGTLADLRQGATNVSAHFDLAPDGNTAHTHAASTARQLSTLTKTLTTLSQLKKNVLVKASAKSSDNPGKEDKTDNPQPLARQNAKSSAEDDVTQDEWLAKLETSHMHLALASFASENADTQNGSAELTALQADQKMNAELSNAVSIVKPSVINVFSESAQTPVTVTNRLPYPVKVKLAAQTDTQLTTVSSEKTLTVHENSEAQATLHVRVVGTSQTTLSIQVTDEQGNVLGEPQTTMLYTQLPLNDLSGDILIVLAVVLGIVGLRRQFTRKKDPDQ</sequence>
<feature type="chain" id="PRO_5037690997" evidence="3">
    <location>
        <begin position="42"/>
        <end position="818"/>
    </location>
</feature>
<name>A0A921KAQ8_9BIFI</name>
<dbReference type="InterPro" id="IPR046112">
    <property type="entry name" value="DUF6049"/>
</dbReference>
<dbReference type="Pfam" id="PF19516">
    <property type="entry name" value="DUF6049"/>
    <property type="match status" value="1"/>
</dbReference>
<evidence type="ECO:0000256" key="2">
    <source>
        <dbReference type="SAM" id="Phobius"/>
    </source>
</evidence>